<dbReference type="RefSeq" id="XP_008579440.1">
    <property type="nucleotide sequence ID" value="XM_008581218.1"/>
</dbReference>
<sequence>MCWQGHAPSRGCGGGSFLVSSSFWRLLAILGTLARGSINPKSQCHHMAISLYVCQCLNFPLLLRTPVIRLLPSLMHHLLSAPGSRSPLTAGRDAGGGSLARPFCVHKSHFPAVSSAARACWEEPGAAQAILAATAAFPQSAASVHPGTPVTDHEQPALEVTLTASLPPLSSSHAVRTETLADQATTSSLMHPLPKEVDMTMLLKNGLVTNLTPAP</sequence>
<protein>
    <submittedName>
        <fullName evidence="2">Uncharacterized protein LOC103597390</fullName>
    </submittedName>
</protein>
<proteinExistence type="predicted"/>
<gene>
    <name evidence="2" type="primary">LOC103597390</name>
</gene>
<accession>A0ABM0RFP9</accession>
<reference evidence="2" key="1">
    <citation type="submission" date="2025-08" db="UniProtKB">
        <authorList>
            <consortium name="RefSeq"/>
        </authorList>
    </citation>
    <scope>IDENTIFICATION</scope>
</reference>
<name>A0ABM0RFP9_GALVR</name>
<evidence type="ECO:0000313" key="2">
    <source>
        <dbReference type="RefSeq" id="XP_008579440.1"/>
    </source>
</evidence>
<keyword evidence="1" id="KW-1185">Reference proteome</keyword>
<dbReference type="GeneID" id="103597390"/>
<dbReference type="Proteomes" id="UP000694923">
    <property type="component" value="Unplaced"/>
</dbReference>
<organism evidence="1 2">
    <name type="scientific">Galeopterus variegatus</name>
    <name type="common">Malayan flying lemur</name>
    <name type="synonym">Cynocephalus variegatus</name>
    <dbReference type="NCBI Taxonomy" id="482537"/>
    <lineage>
        <taxon>Eukaryota</taxon>
        <taxon>Metazoa</taxon>
        <taxon>Chordata</taxon>
        <taxon>Craniata</taxon>
        <taxon>Vertebrata</taxon>
        <taxon>Euteleostomi</taxon>
        <taxon>Mammalia</taxon>
        <taxon>Eutheria</taxon>
        <taxon>Euarchontoglires</taxon>
        <taxon>Dermoptera</taxon>
        <taxon>Cynocephalidae</taxon>
        <taxon>Galeopterus</taxon>
    </lineage>
</organism>
<evidence type="ECO:0000313" key="1">
    <source>
        <dbReference type="Proteomes" id="UP000694923"/>
    </source>
</evidence>